<reference evidence="1 2" key="1">
    <citation type="submission" date="2018-11" db="EMBL/GenBank/DDBJ databases">
        <authorList>
            <consortium name="Pathogen Informatics"/>
        </authorList>
    </citation>
    <scope>NUCLEOTIDE SEQUENCE [LARGE SCALE GENOMIC DNA]</scope>
</reference>
<proteinExistence type="predicted"/>
<name>A0A3P7IDE7_STRVU</name>
<accession>A0A3P7IDE7</accession>
<evidence type="ECO:0000313" key="2">
    <source>
        <dbReference type="Proteomes" id="UP000270094"/>
    </source>
</evidence>
<sequence length="71" mass="8479">MATIALEALLHRYKLEQSLKILWNAQRLTHTKHRSWIRCRLQMSMIHQQMAGLKHRPNADLLNLSMSPHFY</sequence>
<gene>
    <name evidence="1" type="ORF">SVUK_LOCUS2554</name>
</gene>
<keyword evidence="2" id="KW-1185">Reference proteome</keyword>
<protein>
    <submittedName>
        <fullName evidence="1">Uncharacterized protein</fullName>
    </submittedName>
</protein>
<dbReference type="Proteomes" id="UP000270094">
    <property type="component" value="Unassembled WGS sequence"/>
</dbReference>
<evidence type="ECO:0000313" key="1">
    <source>
        <dbReference type="EMBL" id="VDM67556.1"/>
    </source>
</evidence>
<organism evidence="1 2">
    <name type="scientific">Strongylus vulgaris</name>
    <name type="common">Blood worm</name>
    <dbReference type="NCBI Taxonomy" id="40348"/>
    <lineage>
        <taxon>Eukaryota</taxon>
        <taxon>Metazoa</taxon>
        <taxon>Ecdysozoa</taxon>
        <taxon>Nematoda</taxon>
        <taxon>Chromadorea</taxon>
        <taxon>Rhabditida</taxon>
        <taxon>Rhabditina</taxon>
        <taxon>Rhabditomorpha</taxon>
        <taxon>Strongyloidea</taxon>
        <taxon>Strongylidae</taxon>
        <taxon>Strongylus</taxon>
    </lineage>
</organism>
<dbReference type="AlphaFoldDB" id="A0A3P7IDE7"/>
<dbReference type="EMBL" id="UYYB01005844">
    <property type="protein sequence ID" value="VDM67556.1"/>
    <property type="molecule type" value="Genomic_DNA"/>
</dbReference>